<evidence type="ECO:0000256" key="2">
    <source>
        <dbReference type="ARBA" id="ARBA00022525"/>
    </source>
</evidence>
<evidence type="ECO:0000313" key="9">
    <source>
        <dbReference type="EMBL" id="MFD1400238.1"/>
    </source>
</evidence>
<evidence type="ECO:0000256" key="5">
    <source>
        <dbReference type="SAM" id="MobiDB-lite"/>
    </source>
</evidence>
<feature type="transmembrane region" description="Helical" evidence="6">
    <location>
        <begin position="291"/>
        <end position="308"/>
    </location>
</feature>
<gene>
    <name evidence="9" type="ORF">ACFQ41_13170</name>
</gene>
<dbReference type="Proteomes" id="UP001597199">
    <property type="component" value="Unassembled WGS sequence"/>
</dbReference>
<evidence type="ECO:0000256" key="3">
    <source>
        <dbReference type="ARBA" id="ARBA00022729"/>
    </source>
</evidence>
<protein>
    <submittedName>
        <fullName evidence="9">LPXTG cell wall anchor domain-containing protein</fullName>
    </submittedName>
</protein>
<dbReference type="Pfam" id="PF00746">
    <property type="entry name" value="Gram_pos_anchor"/>
    <property type="match status" value="1"/>
</dbReference>
<evidence type="ECO:0000256" key="4">
    <source>
        <dbReference type="ARBA" id="ARBA00023088"/>
    </source>
</evidence>
<organism evidence="9 10">
    <name type="scientific">Lacticaseibacillus suilingensis</name>
    <dbReference type="NCBI Taxonomy" id="2799577"/>
    <lineage>
        <taxon>Bacteria</taxon>
        <taxon>Bacillati</taxon>
        <taxon>Bacillota</taxon>
        <taxon>Bacilli</taxon>
        <taxon>Lactobacillales</taxon>
        <taxon>Lactobacillaceae</taxon>
        <taxon>Lacticaseibacillus</taxon>
    </lineage>
</organism>
<keyword evidence="6" id="KW-0812">Transmembrane</keyword>
<evidence type="ECO:0000313" key="10">
    <source>
        <dbReference type="Proteomes" id="UP001597199"/>
    </source>
</evidence>
<keyword evidence="1" id="KW-0134">Cell wall</keyword>
<evidence type="ECO:0000259" key="7">
    <source>
        <dbReference type="Pfam" id="PF00746"/>
    </source>
</evidence>
<keyword evidence="3" id="KW-0732">Signal</keyword>
<comment type="caution">
    <text evidence="9">The sequence shown here is derived from an EMBL/GenBank/DDBJ whole genome shotgun (WGS) entry which is preliminary data.</text>
</comment>
<dbReference type="RefSeq" id="WP_204119928.1">
    <property type="nucleotide sequence ID" value="NZ_BOLV01000055.1"/>
</dbReference>
<dbReference type="InterPro" id="IPR019931">
    <property type="entry name" value="LPXTG_anchor"/>
</dbReference>
<name>A0ABW4BL77_9LACO</name>
<dbReference type="Pfam" id="PF17966">
    <property type="entry name" value="Muc_B2"/>
    <property type="match status" value="2"/>
</dbReference>
<evidence type="ECO:0000259" key="8">
    <source>
        <dbReference type="Pfam" id="PF17966"/>
    </source>
</evidence>
<sequence>MQYWDQWFGYGGYGINENSEIIPGNKIWPKSEESKAVWPKGSDKASLNRYINRTIEYRDQDTNEIVAPTVKQQVHYGETMIIDLVTGENLGYAPEGGKKPTTRLKAEGWYGMGDTTFSEVVSPNLSAQGYDQPTLASVPALATSATSSDSKVVVYYPHHITENKEIKKVNETIHYVFKNGNKAANDYKASILFTRIVKTDDVTKKTTYSKWDPANAQSFVKVDSPVISGYKADQRQVDAVNGVTATSSDIVKIVVYSSLKNPIKDKDSNTPAKIKGTKSKTLPQTGEKSQGALSLIGLLLITTFGYSLKKLRKKTDAN</sequence>
<feature type="domain" description="Mub B2-like" evidence="8">
    <location>
        <begin position="43"/>
        <end position="156"/>
    </location>
</feature>
<feature type="domain" description="Mub B2-like" evidence="8">
    <location>
        <begin position="161"/>
        <end position="258"/>
    </location>
</feature>
<feature type="region of interest" description="Disordered" evidence="5">
    <location>
        <begin position="266"/>
        <end position="286"/>
    </location>
</feature>
<dbReference type="InterPro" id="IPR041495">
    <property type="entry name" value="Mub_B2"/>
</dbReference>
<dbReference type="NCBIfam" id="TIGR01167">
    <property type="entry name" value="LPXTG_anchor"/>
    <property type="match status" value="1"/>
</dbReference>
<proteinExistence type="predicted"/>
<keyword evidence="6" id="KW-1133">Transmembrane helix</keyword>
<accession>A0ABW4BL77</accession>
<evidence type="ECO:0000256" key="6">
    <source>
        <dbReference type="SAM" id="Phobius"/>
    </source>
</evidence>
<keyword evidence="6" id="KW-0472">Membrane</keyword>
<feature type="domain" description="Gram-positive cocci surface proteins LPxTG" evidence="7">
    <location>
        <begin position="277"/>
        <end position="316"/>
    </location>
</feature>
<dbReference type="EMBL" id="JBHTOA010000060">
    <property type="protein sequence ID" value="MFD1400238.1"/>
    <property type="molecule type" value="Genomic_DNA"/>
</dbReference>
<keyword evidence="10" id="KW-1185">Reference proteome</keyword>
<keyword evidence="4" id="KW-0572">Peptidoglycan-anchor</keyword>
<dbReference type="Gene3D" id="2.60.40.4300">
    <property type="match status" value="2"/>
</dbReference>
<evidence type="ECO:0000256" key="1">
    <source>
        <dbReference type="ARBA" id="ARBA00022512"/>
    </source>
</evidence>
<keyword evidence="2" id="KW-0964">Secreted</keyword>
<reference evidence="10" key="1">
    <citation type="journal article" date="2019" name="Int. J. Syst. Evol. Microbiol.">
        <title>The Global Catalogue of Microorganisms (GCM) 10K type strain sequencing project: providing services to taxonomists for standard genome sequencing and annotation.</title>
        <authorList>
            <consortium name="The Broad Institute Genomics Platform"/>
            <consortium name="The Broad Institute Genome Sequencing Center for Infectious Disease"/>
            <person name="Wu L."/>
            <person name="Ma J."/>
        </authorList>
    </citation>
    <scope>NUCLEOTIDE SEQUENCE [LARGE SCALE GENOMIC DNA]</scope>
    <source>
        <strain evidence="10">CCM 9110</strain>
    </source>
</reference>